<dbReference type="Proteomes" id="UP001335648">
    <property type="component" value="Unassembled WGS sequence"/>
</dbReference>
<evidence type="ECO:0000313" key="3">
    <source>
        <dbReference type="Proteomes" id="UP001335648"/>
    </source>
</evidence>
<reference evidence="2 3" key="1">
    <citation type="journal article" date="2023" name="Mol. Biol. Evol.">
        <title>Genomics of Secondarily Temperate Adaptation in the Only Non-Antarctic Icefish.</title>
        <authorList>
            <person name="Rivera-Colon A.G."/>
            <person name="Rayamajhi N."/>
            <person name="Minhas B.F."/>
            <person name="Madrigal G."/>
            <person name="Bilyk K.T."/>
            <person name="Yoon V."/>
            <person name="Hune M."/>
            <person name="Gregory S."/>
            <person name="Cheng C.H.C."/>
            <person name="Catchen J.M."/>
        </authorList>
    </citation>
    <scope>NUCLEOTIDE SEQUENCE [LARGE SCALE GENOMIC DNA]</scope>
    <source>
        <strain evidence="2">JC2023a</strain>
    </source>
</reference>
<evidence type="ECO:0000313" key="2">
    <source>
        <dbReference type="EMBL" id="KAK5885547.1"/>
    </source>
</evidence>
<proteinExistence type="predicted"/>
<accession>A0AAN8GPY2</accession>
<protein>
    <submittedName>
        <fullName evidence="2">Uncharacterized protein</fullName>
    </submittedName>
</protein>
<dbReference type="AlphaFoldDB" id="A0AAN8GPY2"/>
<dbReference type="EMBL" id="JAULUE010002060">
    <property type="protein sequence ID" value="KAK5885547.1"/>
    <property type="molecule type" value="Genomic_DNA"/>
</dbReference>
<comment type="caution">
    <text evidence="2">The sequence shown here is derived from an EMBL/GenBank/DDBJ whole genome shotgun (WGS) entry which is preliminary data.</text>
</comment>
<sequence length="67" mass="7203">MEMLGGGAEEAQSVQQQDNGPSPAPILTGTHRDTRRGESAGRKRRSNRHLAERPFLPGPKPAGDTLL</sequence>
<name>A0AAN8GPY2_9TELE</name>
<feature type="compositionally biased region" description="Basic and acidic residues" evidence="1">
    <location>
        <begin position="30"/>
        <end position="41"/>
    </location>
</feature>
<keyword evidence="3" id="KW-1185">Reference proteome</keyword>
<feature type="region of interest" description="Disordered" evidence="1">
    <location>
        <begin position="1"/>
        <end position="67"/>
    </location>
</feature>
<organism evidence="2 3">
    <name type="scientific">Champsocephalus esox</name>
    <name type="common">pike icefish</name>
    <dbReference type="NCBI Taxonomy" id="159716"/>
    <lineage>
        <taxon>Eukaryota</taxon>
        <taxon>Metazoa</taxon>
        <taxon>Chordata</taxon>
        <taxon>Craniata</taxon>
        <taxon>Vertebrata</taxon>
        <taxon>Euteleostomi</taxon>
        <taxon>Actinopterygii</taxon>
        <taxon>Neopterygii</taxon>
        <taxon>Teleostei</taxon>
        <taxon>Neoteleostei</taxon>
        <taxon>Acanthomorphata</taxon>
        <taxon>Eupercaria</taxon>
        <taxon>Perciformes</taxon>
        <taxon>Notothenioidei</taxon>
        <taxon>Channichthyidae</taxon>
        <taxon>Champsocephalus</taxon>
    </lineage>
</organism>
<evidence type="ECO:0000256" key="1">
    <source>
        <dbReference type="SAM" id="MobiDB-lite"/>
    </source>
</evidence>
<gene>
    <name evidence="2" type="ORF">CesoFtcFv8_019246</name>
</gene>